<accession>A0A5B7CG45</accession>
<dbReference type="AlphaFoldDB" id="A0A5B7CG45"/>
<sequence>MTDCRVTTDGSFRTLIAKFLVACWSSSQPFPYRKSSELILTDLRVGLRPHHTPHTPEKQGYNPSSYILYLLAVRPISTGKRRKLSFN</sequence>
<proteinExistence type="predicted"/>
<protein>
    <submittedName>
        <fullName evidence="1">Uncharacterized protein</fullName>
    </submittedName>
</protein>
<name>A0A5B7CG45_PORTR</name>
<evidence type="ECO:0000313" key="1">
    <source>
        <dbReference type="EMBL" id="MPC08265.1"/>
    </source>
</evidence>
<reference evidence="1 2" key="1">
    <citation type="submission" date="2019-05" db="EMBL/GenBank/DDBJ databases">
        <title>Another draft genome of Portunus trituberculatus and its Hox gene families provides insights of decapod evolution.</title>
        <authorList>
            <person name="Jeong J.-H."/>
            <person name="Song I."/>
            <person name="Kim S."/>
            <person name="Choi T."/>
            <person name="Kim D."/>
            <person name="Ryu S."/>
            <person name="Kim W."/>
        </authorList>
    </citation>
    <scope>NUCLEOTIDE SEQUENCE [LARGE SCALE GENOMIC DNA]</scope>
    <source>
        <tissue evidence="1">Muscle</tissue>
    </source>
</reference>
<keyword evidence="2" id="KW-1185">Reference proteome</keyword>
<comment type="caution">
    <text evidence="1">The sequence shown here is derived from an EMBL/GenBank/DDBJ whole genome shotgun (WGS) entry which is preliminary data.</text>
</comment>
<evidence type="ECO:0000313" key="2">
    <source>
        <dbReference type="Proteomes" id="UP000324222"/>
    </source>
</evidence>
<dbReference type="Proteomes" id="UP000324222">
    <property type="component" value="Unassembled WGS sequence"/>
</dbReference>
<gene>
    <name evidence="1" type="ORF">E2C01_000847</name>
</gene>
<dbReference type="EMBL" id="VSRR010000023">
    <property type="protein sequence ID" value="MPC08265.1"/>
    <property type="molecule type" value="Genomic_DNA"/>
</dbReference>
<organism evidence="1 2">
    <name type="scientific">Portunus trituberculatus</name>
    <name type="common">Swimming crab</name>
    <name type="synonym">Neptunus trituberculatus</name>
    <dbReference type="NCBI Taxonomy" id="210409"/>
    <lineage>
        <taxon>Eukaryota</taxon>
        <taxon>Metazoa</taxon>
        <taxon>Ecdysozoa</taxon>
        <taxon>Arthropoda</taxon>
        <taxon>Crustacea</taxon>
        <taxon>Multicrustacea</taxon>
        <taxon>Malacostraca</taxon>
        <taxon>Eumalacostraca</taxon>
        <taxon>Eucarida</taxon>
        <taxon>Decapoda</taxon>
        <taxon>Pleocyemata</taxon>
        <taxon>Brachyura</taxon>
        <taxon>Eubrachyura</taxon>
        <taxon>Portunoidea</taxon>
        <taxon>Portunidae</taxon>
        <taxon>Portuninae</taxon>
        <taxon>Portunus</taxon>
    </lineage>
</organism>